<dbReference type="PRINTS" id="PR00080">
    <property type="entry name" value="SDRFAMILY"/>
</dbReference>
<dbReference type="SUPFAM" id="SSF51735">
    <property type="entry name" value="NAD(P)-binding Rossmann-fold domains"/>
    <property type="match status" value="2"/>
</dbReference>
<comment type="caution">
    <text evidence="3">The sequence shown here is derived from an EMBL/GenBank/DDBJ whole genome shotgun (WGS) entry which is preliminary data.</text>
</comment>
<protein>
    <submittedName>
        <fullName evidence="3">Uncharacterized protein</fullName>
    </submittedName>
</protein>
<evidence type="ECO:0000313" key="3">
    <source>
        <dbReference type="EMBL" id="CAH3167585.1"/>
    </source>
</evidence>
<reference evidence="3 4" key="1">
    <citation type="submission" date="2022-05" db="EMBL/GenBank/DDBJ databases">
        <authorList>
            <consortium name="Genoscope - CEA"/>
            <person name="William W."/>
        </authorList>
    </citation>
    <scope>NUCLEOTIDE SEQUENCE [LARGE SCALE GENOMIC DNA]</scope>
</reference>
<dbReference type="PANTHER" id="PTHR43313">
    <property type="entry name" value="SHORT-CHAIN DEHYDROGENASE/REDUCTASE FAMILY 9C"/>
    <property type="match status" value="1"/>
</dbReference>
<dbReference type="PANTHER" id="PTHR43313:SF50">
    <property type="entry name" value="GH26015P"/>
    <property type="match status" value="1"/>
</dbReference>
<dbReference type="PROSITE" id="PS00061">
    <property type="entry name" value="ADH_SHORT"/>
    <property type="match status" value="2"/>
</dbReference>
<dbReference type="InterPro" id="IPR020904">
    <property type="entry name" value="Sc_DH/Rdtase_CS"/>
</dbReference>
<dbReference type="InterPro" id="IPR036291">
    <property type="entry name" value="NAD(P)-bd_dom_sf"/>
</dbReference>
<sequence length="629" mass="70465">MDAAERSTCNGVLLSVIVILTLLLLYYLKPRAKLNIKGKYVLITGCDSGFGRATAIALDKMGVCVLATCLTKEGEQSLKSETSDKLKTFQLDVTNSEQIKEVRDKVNKLLVNGNAGRLWGLVNNAGIVHRLPIEWTPLTIYKRTADVNLWGLIEMTKTFLPLVKRARGRVVNFSSGAGRFSVPFVSAYSITKYGVEAFSDALRREMYPWGVKVSILEPGAFQTNMSQPSHVEKSYKASWEILDDQLKEEYGEKFLNEVVKLWTEFPQSDRLYLVVDAVLDALTSQTPRDRYVVGSDAWFGIAMVSWLPTFVVDSIIRKLLKTALPKVPRAKLNIRGKYVLITGCDSGFGRATAIALDRMGVCVLATCLTKEGGQSLESVTSDNLKTFQLDVTNSEQIKEVYNEVRELMTEEVGLWGLVNNAGIAYVMPVEWTPMSIFKRTADVNLWGMIEMTKTFLPLVKRDQGRVVNIGSMAGRLSFNFLSAYSITKYGVEAFSDALRREMYPWRVRVSILEPGEFQTDMHQPSKLGKCFKDGWENLVDQLKEEYGEEYLNGVVRHFTELLPSDRLYLVVDALVDALTSQAPRDRYVVGLEAQLAIPAATWLPTSAVDLILRCLFSVKIPKPKGCRNS</sequence>
<evidence type="ECO:0000256" key="2">
    <source>
        <dbReference type="SAM" id="Phobius"/>
    </source>
</evidence>
<organism evidence="3 4">
    <name type="scientific">Porites lobata</name>
    <dbReference type="NCBI Taxonomy" id="104759"/>
    <lineage>
        <taxon>Eukaryota</taxon>
        <taxon>Metazoa</taxon>
        <taxon>Cnidaria</taxon>
        <taxon>Anthozoa</taxon>
        <taxon>Hexacorallia</taxon>
        <taxon>Scleractinia</taxon>
        <taxon>Fungiina</taxon>
        <taxon>Poritidae</taxon>
        <taxon>Porites</taxon>
    </lineage>
</organism>
<dbReference type="EMBL" id="CALNXK010000141">
    <property type="protein sequence ID" value="CAH3167585.1"/>
    <property type="molecule type" value="Genomic_DNA"/>
</dbReference>
<proteinExistence type="predicted"/>
<keyword evidence="1" id="KW-0560">Oxidoreductase</keyword>
<keyword evidence="2" id="KW-0812">Transmembrane</keyword>
<dbReference type="Gene3D" id="3.40.50.720">
    <property type="entry name" value="NAD(P)-binding Rossmann-like Domain"/>
    <property type="match status" value="2"/>
</dbReference>
<evidence type="ECO:0000313" key="4">
    <source>
        <dbReference type="Proteomes" id="UP001159405"/>
    </source>
</evidence>
<keyword evidence="2" id="KW-1133">Transmembrane helix</keyword>
<dbReference type="InterPro" id="IPR002347">
    <property type="entry name" value="SDR_fam"/>
</dbReference>
<name>A0ABN8QSY6_9CNID</name>
<gene>
    <name evidence="3" type="ORF">PLOB_00008765</name>
</gene>
<feature type="transmembrane region" description="Helical" evidence="2">
    <location>
        <begin position="12"/>
        <end position="28"/>
    </location>
</feature>
<accession>A0ABN8QSY6</accession>
<keyword evidence="4" id="KW-1185">Reference proteome</keyword>
<dbReference type="Proteomes" id="UP001159405">
    <property type="component" value="Unassembled WGS sequence"/>
</dbReference>
<dbReference type="PRINTS" id="PR00081">
    <property type="entry name" value="GDHRDH"/>
</dbReference>
<keyword evidence="2" id="KW-0472">Membrane</keyword>
<evidence type="ECO:0000256" key="1">
    <source>
        <dbReference type="ARBA" id="ARBA00023002"/>
    </source>
</evidence>
<dbReference type="Pfam" id="PF00106">
    <property type="entry name" value="adh_short"/>
    <property type="match status" value="2"/>
</dbReference>